<dbReference type="GO" id="GO:0048471">
    <property type="term" value="C:perinuclear region of cytoplasm"/>
    <property type="evidence" value="ECO:0007669"/>
    <property type="project" value="TreeGrafter"/>
</dbReference>
<keyword evidence="7" id="KW-1185">Reference proteome</keyword>
<proteinExistence type="predicted"/>
<dbReference type="GO" id="GO:0006913">
    <property type="term" value="P:nucleocytoplasmic transport"/>
    <property type="evidence" value="ECO:0007669"/>
    <property type="project" value="TreeGrafter"/>
</dbReference>
<evidence type="ECO:0000313" key="7">
    <source>
        <dbReference type="Proteomes" id="UP001295684"/>
    </source>
</evidence>
<dbReference type="GO" id="GO:0005096">
    <property type="term" value="F:GTPase activator activity"/>
    <property type="evidence" value="ECO:0007669"/>
    <property type="project" value="UniProtKB-KW"/>
</dbReference>
<gene>
    <name evidence="6" type="ORF">ECRASSUSDP1_LOCUS17363</name>
</gene>
<keyword evidence="3" id="KW-0677">Repeat</keyword>
<feature type="region of interest" description="Disordered" evidence="5">
    <location>
        <begin position="45"/>
        <end position="69"/>
    </location>
</feature>
<keyword evidence="1" id="KW-0343">GTPase activation</keyword>
<dbReference type="SMART" id="SM00368">
    <property type="entry name" value="LRR_RI"/>
    <property type="match status" value="9"/>
</dbReference>
<comment type="caution">
    <text evidence="6">The sequence shown here is derived from an EMBL/GenBank/DDBJ whole genome shotgun (WGS) entry which is preliminary data.</text>
</comment>
<organism evidence="6 7">
    <name type="scientific">Euplotes crassus</name>
    <dbReference type="NCBI Taxonomy" id="5936"/>
    <lineage>
        <taxon>Eukaryota</taxon>
        <taxon>Sar</taxon>
        <taxon>Alveolata</taxon>
        <taxon>Ciliophora</taxon>
        <taxon>Intramacronucleata</taxon>
        <taxon>Spirotrichea</taxon>
        <taxon>Hypotrichia</taxon>
        <taxon>Euplotida</taxon>
        <taxon>Euplotidae</taxon>
        <taxon>Moneuplotes</taxon>
    </lineage>
</organism>
<dbReference type="InterPro" id="IPR001611">
    <property type="entry name" value="Leu-rich_rpt"/>
</dbReference>
<feature type="compositionally biased region" description="Basic and acidic residues" evidence="5">
    <location>
        <begin position="118"/>
        <end position="131"/>
    </location>
</feature>
<keyword evidence="4" id="KW-0175">Coiled coil</keyword>
<reference evidence="6" key="1">
    <citation type="submission" date="2023-07" db="EMBL/GenBank/DDBJ databases">
        <authorList>
            <consortium name="AG Swart"/>
            <person name="Singh M."/>
            <person name="Singh A."/>
            <person name="Seah K."/>
            <person name="Emmerich C."/>
        </authorList>
    </citation>
    <scope>NUCLEOTIDE SEQUENCE</scope>
    <source>
        <strain evidence="6">DP1</strain>
    </source>
</reference>
<dbReference type="Pfam" id="PF13516">
    <property type="entry name" value="LRR_6"/>
    <property type="match status" value="4"/>
</dbReference>
<dbReference type="PANTHER" id="PTHR24113:SF12">
    <property type="entry name" value="RAN GTPASE-ACTIVATING PROTEIN 1"/>
    <property type="match status" value="1"/>
</dbReference>
<dbReference type="EMBL" id="CAMPGE010017524">
    <property type="protein sequence ID" value="CAI2375995.1"/>
    <property type="molecule type" value="Genomic_DNA"/>
</dbReference>
<dbReference type="InterPro" id="IPR027038">
    <property type="entry name" value="RanGap"/>
</dbReference>
<accession>A0AAD2D0L4</accession>
<dbReference type="InterPro" id="IPR032675">
    <property type="entry name" value="LRR_dom_sf"/>
</dbReference>
<dbReference type="GO" id="GO:0031267">
    <property type="term" value="F:small GTPase binding"/>
    <property type="evidence" value="ECO:0007669"/>
    <property type="project" value="TreeGrafter"/>
</dbReference>
<evidence type="ECO:0000313" key="6">
    <source>
        <dbReference type="EMBL" id="CAI2375995.1"/>
    </source>
</evidence>
<feature type="coiled-coil region" evidence="4">
    <location>
        <begin position="888"/>
        <end position="915"/>
    </location>
</feature>
<evidence type="ECO:0000256" key="2">
    <source>
        <dbReference type="ARBA" id="ARBA00022614"/>
    </source>
</evidence>
<dbReference type="PROSITE" id="PS51450">
    <property type="entry name" value="LRR"/>
    <property type="match status" value="1"/>
</dbReference>
<dbReference type="SUPFAM" id="SSF52047">
    <property type="entry name" value="RNI-like"/>
    <property type="match status" value="2"/>
</dbReference>
<dbReference type="GO" id="GO:0005634">
    <property type="term" value="C:nucleus"/>
    <property type="evidence" value="ECO:0007669"/>
    <property type="project" value="TreeGrafter"/>
</dbReference>
<evidence type="ECO:0000256" key="1">
    <source>
        <dbReference type="ARBA" id="ARBA00022468"/>
    </source>
</evidence>
<keyword evidence="2" id="KW-0433">Leucine-rich repeat</keyword>
<evidence type="ECO:0000256" key="4">
    <source>
        <dbReference type="SAM" id="Coils"/>
    </source>
</evidence>
<protein>
    <submittedName>
        <fullName evidence="6">Uncharacterized protein</fullName>
    </submittedName>
</protein>
<dbReference type="Gene3D" id="3.80.10.10">
    <property type="entry name" value="Ribonuclease Inhibitor"/>
    <property type="match status" value="2"/>
</dbReference>
<evidence type="ECO:0000256" key="3">
    <source>
        <dbReference type="ARBA" id="ARBA00022737"/>
    </source>
</evidence>
<sequence>MFSKINEEYEDSKLRLKPKLNNGIMNQSWDLKEDHRNLNIRNQEELDRSLDENSQDQMEQSDGDDSHSLLESLSLEGINLRVRDLDNKKPLPKSNLSTKREYGLHKGSLLHEKIHSLQEKIDDHTSPNDKGKKFKRNPKKPRAGLYSNKKKSSKNSIILSAKKRRRPPSAWKCSTDVKPSAQRSFADIAPSQVSQNSSIHKLESINDKNIYKNLKAKNSRPLTANKSVNQGISRKSKMRSNVRIMNFYESYQQNSREVTPARTVRREVSYSKSLKKNESRLKNMKKLCRHTNKSINANGPSLLSTQGVRPQSVDYRSFRKVNASFDTTLVNNSPERVEPASPLKTQVLNEEELMYIFQAKCKDLGFPVNVNQFERFKRYIHKESKNGKLKMINLGLSTNTIHALYDVMLTNQKIKRLYLSKNKLKNEGAKVISKIIKTTSNIIHLDISSNGINHIGLDYIVQSLLRSNTLVSLNLSSTDMSNKNRVAVKGAKLLAKLLRKSPYIQFLNLNCTALCNPGIKENINLISLSLKGNEITNESSKIIAEVLNSSALEYLDLSDNNFGNPGINELSYAIRSEKCKLRILKLKNCGFNYQGAHDLFNCIKYSRSIKDLYLDKNRLTSPNYAELRSLLWTNISLRLFSLNECQIGDKGATAIAEGLIRNNTLTHLHLRNNDITDLPGKEILQTLYFPRTHPLETLNLANNLLGSASSDLLVTLLPNLKNPPKKLNLENNLLKTHKYKILRVFLSHGTANASQVEKYMADKRQKYRRYFGSKISKEKAEFMNDPVEYEQTQKALKKYRKKKNVETSQIPDINAYINEEMEQQERKTKMTEEQVQGISTLKKETTQRAADVAGQLKSKKEEFEKQVSYLKIITKNVISDQGDIEEEIKYVKEQLEKHERLFKKKEEQLNMEITRVDAMRSIAEKKFMQTQRLHQNVTNTIQEFLSIGTKKNKNEEPKASEEEVAPSQTDVIRKRKKSVSQKKKKKKASKKKGKNLIFNIFNIKTVKKSVNFS</sequence>
<dbReference type="Proteomes" id="UP001295684">
    <property type="component" value="Unassembled WGS sequence"/>
</dbReference>
<dbReference type="PANTHER" id="PTHR24113">
    <property type="entry name" value="RAN GTPASE-ACTIVATING PROTEIN 1"/>
    <property type="match status" value="1"/>
</dbReference>
<name>A0AAD2D0L4_EUPCR</name>
<feature type="compositionally biased region" description="Basic residues" evidence="5">
    <location>
        <begin position="132"/>
        <end position="153"/>
    </location>
</feature>
<dbReference type="GO" id="GO:0005829">
    <property type="term" value="C:cytosol"/>
    <property type="evidence" value="ECO:0007669"/>
    <property type="project" value="TreeGrafter"/>
</dbReference>
<dbReference type="AlphaFoldDB" id="A0AAD2D0L4"/>
<feature type="compositionally biased region" description="Basic and acidic residues" evidence="5">
    <location>
        <begin position="952"/>
        <end position="961"/>
    </location>
</feature>
<feature type="region of interest" description="Disordered" evidence="5">
    <location>
        <begin position="949"/>
        <end position="992"/>
    </location>
</feature>
<feature type="compositionally biased region" description="Basic residues" evidence="5">
    <location>
        <begin position="973"/>
        <end position="992"/>
    </location>
</feature>
<evidence type="ECO:0000256" key="5">
    <source>
        <dbReference type="SAM" id="MobiDB-lite"/>
    </source>
</evidence>
<feature type="region of interest" description="Disordered" evidence="5">
    <location>
        <begin position="118"/>
        <end position="156"/>
    </location>
</feature>